<dbReference type="PRINTS" id="PR01179">
    <property type="entry name" value="ODADCRBXLASE"/>
</dbReference>
<dbReference type="SUPFAM" id="SSF51419">
    <property type="entry name" value="PLP-binding barrel"/>
    <property type="match status" value="1"/>
</dbReference>
<comment type="cofactor">
    <cofactor evidence="1 9">
        <name>pyridoxal 5'-phosphate</name>
        <dbReference type="ChEBI" id="CHEBI:597326"/>
    </cofactor>
</comment>
<dbReference type="Gene3D" id="3.20.20.10">
    <property type="entry name" value="Alanine racemase"/>
    <property type="match status" value="1"/>
</dbReference>
<dbReference type="PANTHER" id="PTHR11482">
    <property type="entry name" value="ARGININE/DIAMINOPIMELATE/ORNITHINE DECARBOXYLASE"/>
    <property type="match status" value="1"/>
</dbReference>
<dbReference type="GO" id="GO:0005737">
    <property type="term" value="C:cytoplasm"/>
    <property type="evidence" value="ECO:0007669"/>
    <property type="project" value="TreeGrafter"/>
</dbReference>
<dbReference type="PROSITE" id="PS00878">
    <property type="entry name" value="ODR_DC_2_1"/>
    <property type="match status" value="1"/>
</dbReference>
<feature type="active site" description="Proton donor" evidence="9">
    <location>
        <position position="426"/>
    </location>
</feature>
<evidence type="ECO:0000256" key="7">
    <source>
        <dbReference type="ARBA" id="ARBA00046672"/>
    </source>
</evidence>
<dbReference type="InterPro" id="IPR009006">
    <property type="entry name" value="Ala_racemase/Decarboxylase_C"/>
</dbReference>
<dbReference type="EMBL" id="HBEM01000016">
    <property type="protein sequence ID" value="CAD8428318.1"/>
    <property type="molecule type" value="Transcribed_RNA"/>
</dbReference>
<accession>A0A7S0CPG1</accession>
<reference evidence="11" key="1">
    <citation type="submission" date="2021-01" db="EMBL/GenBank/DDBJ databases">
        <authorList>
            <person name="Corre E."/>
            <person name="Pelletier E."/>
            <person name="Niang G."/>
            <person name="Scheremetjew M."/>
            <person name="Finn R."/>
            <person name="Kale V."/>
            <person name="Holt S."/>
            <person name="Cochrane G."/>
            <person name="Meng A."/>
            <person name="Brown T."/>
            <person name="Cohen L."/>
        </authorList>
    </citation>
    <scope>NUCLEOTIDE SEQUENCE</scope>
    <source>
        <strain evidence="11">CCMP2058</strain>
    </source>
</reference>
<evidence type="ECO:0000256" key="2">
    <source>
        <dbReference type="ARBA" id="ARBA00008872"/>
    </source>
</evidence>
<dbReference type="InterPro" id="IPR002433">
    <property type="entry name" value="Orn_de-COase"/>
</dbReference>
<comment type="similarity">
    <text evidence="2">Belongs to the Orn/Lys/Arg decarboxylase class-II family.</text>
</comment>
<dbReference type="GO" id="GO:0004586">
    <property type="term" value="F:ornithine decarboxylase activity"/>
    <property type="evidence" value="ECO:0007669"/>
    <property type="project" value="UniProtKB-EC"/>
</dbReference>
<dbReference type="PRINTS" id="PR01182">
    <property type="entry name" value="ORNDCRBXLASE"/>
</dbReference>
<dbReference type="PROSITE" id="PS00879">
    <property type="entry name" value="ODR_DC_2_2"/>
    <property type="match status" value="1"/>
</dbReference>
<dbReference type="InterPro" id="IPR000183">
    <property type="entry name" value="Orn/DAP/Arg_de-COase"/>
</dbReference>
<dbReference type="AlphaFoldDB" id="A0A7S0CPG1"/>
<comment type="subunit">
    <text evidence="7">Homodimer. Only the dimer is catalytically active, as the active sites are constructed of residues from both monomers.</text>
</comment>
<evidence type="ECO:0000256" key="8">
    <source>
        <dbReference type="ARBA" id="ARBA00049127"/>
    </source>
</evidence>
<proteinExistence type="inferred from homology"/>
<keyword evidence="3 9" id="KW-0663">Pyridoxal phosphate</keyword>
<dbReference type="InterPro" id="IPR022653">
    <property type="entry name" value="De-COase2_pyr-phos_BS"/>
</dbReference>
<gene>
    <name evidence="11" type="ORF">LAMO00422_LOCUS12</name>
</gene>
<evidence type="ECO:0000256" key="5">
    <source>
        <dbReference type="ARBA" id="ARBA00034115"/>
    </source>
</evidence>
<dbReference type="InterPro" id="IPR022657">
    <property type="entry name" value="De-COase2_CS"/>
</dbReference>
<dbReference type="CDD" id="cd00622">
    <property type="entry name" value="PLPDE_III_ODC"/>
    <property type="match status" value="1"/>
</dbReference>
<dbReference type="PANTHER" id="PTHR11482:SF6">
    <property type="entry name" value="ORNITHINE DECARBOXYLASE 1-RELATED"/>
    <property type="match status" value="1"/>
</dbReference>
<protein>
    <recommendedName>
        <fullName evidence="6">ornithine decarboxylase</fullName>
        <ecNumber evidence="6">4.1.1.17</ecNumber>
    </recommendedName>
</protein>
<sequence>MTFQIAVRRLTGYSQCLRRFSSLVTKPEVAAHLSEIILKPHVPTIRDHTPTRSEPLCDVITKMDWEWEYIRAKELERERKALEDLAANQNSAFYLVNLAIVREKHQQWISMLPRIEPFYAVKCNPDARILSTLEALGTGFDCASFSEMEAVIDGAAASADRVIYANPCKSVEHLRRARLLGVKLMTFDNHSELVKIAREYPDAELILRILVDDSHAVCQMGQKYGSTLDNVPSLLDTAKSLNLKVRGISYHVGSGCGSAQAFSNAVEDARKAFDIAADRGFELNVLDVGGGFPGQFLPSDKTSGISFTEIAQSLRAALDKNFPEDSKVRLIGEPGRFYSTSSHTLAANVIGRREPEGSQIFNPQTGELCFNPAPGYMYYISDGLYGSFNCVLYDHVHLSHTNPPHRLGGSNSSDDSYSCSVWGPTCDGLDCVMEDAKLPLLEEGDWISFPDMGAYTSAAGSNFNGFEKPSLHYID</sequence>
<evidence type="ECO:0000256" key="6">
    <source>
        <dbReference type="ARBA" id="ARBA00034138"/>
    </source>
</evidence>
<comment type="pathway">
    <text evidence="5">Amine and polyamine biosynthesis; putrescine biosynthesis via L-ornithine pathway; putrescine from L-ornithine: step 1/1.</text>
</comment>
<evidence type="ECO:0000256" key="9">
    <source>
        <dbReference type="PIRSR" id="PIRSR600183-50"/>
    </source>
</evidence>
<evidence type="ECO:0000259" key="10">
    <source>
        <dbReference type="Pfam" id="PF02784"/>
    </source>
</evidence>
<dbReference type="FunFam" id="3.20.20.10:FF:000005">
    <property type="entry name" value="Ornithine decarboxylase"/>
    <property type="match status" value="1"/>
</dbReference>
<dbReference type="InterPro" id="IPR022644">
    <property type="entry name" value="De-COase2_N"/>
</dbReference>
<evidence type="ECO:0000256" key="3">
    <source>
        <dbReference type="ARBA" id="ARBA00022898"/>
    </source>
</evidence>
<dbReference type="GO" id="GO:0033387">
    <property type="term" value="P:putrescine biosynthetic process from arginine, via ornithine"/>
    <property type="evidence" value="ECO:0007669"/>
    <property type="project" value="TreeGrafter"/>
</dbReference>
<dbReference type="SUPFAM" id="SSF50621">
    <property type="entry name" value="Alanine racemase C-terminal domain-like"/>
    <property type="match status" value="1"/>
</dbReference>
<organism evidence="11">
    <name type="scientific">Amorphochlora amoebiformis</name>
    <dbReference type="NCBI Taxonomy" id="1561963"/>
    <lineage>
        <taxon>Eukaryota</taxon>
        <taxon>Sar</taxon>
        <taxon>Rhizaria</taxon>
        <taxon>Cercozoa</taxon>
        <taxon>Chlorarachniophyceae</taxon>
        <taxon>Amorphochlora</taxon>
    </lineage>
</organism>
<dbReference type="Pfam" id="PF02784">
    <property type="entry name" value="Orn_Arg_deC_N"/>
    <property type="match status" value="1"/>
</dbReference>
<evidence type="ECO:0000256" key="1">
    <source>
        <dbReference type="ARBA" id="ARBA00001933"/>
    </source>
</evidence>
<evidence type="ECO:0000313" key="11">
    <source>
        <dbReference type="EMBL" id="CAD8428318.1"/>
    </source>
</evidence>
<feature type="modified residue" description="N6-(pyridoxal phosphate)lysine" evidence="9">
    <location>
        <position position="122"/>
    </location>
</feature>
<name>A0A7S0CPG1_9EUKA</name>
<dbReference type="InterPro" id="IPR029066">
    <property type="entry name" value="PLP-binding_barrel"/>
</dbReference>
<comment type="catalytic activity">
    <reaction evidence="8">
        <text>L-ornithine + H(+) = putrescine + CO2</text>
        <dbReference type="Rhea" id="RHEA:22964"/>
        <dbReference type="ChEBI" id="CHEBI:15378"/>
        <dbReference type="ChEBI" id="CHEBI:16526"/>
        <dbReference type="ChEBI" id="CHEBI:46911"/>
        <dbReference type="ChEBI" id="CHEBI:326268"/>
        <dbReference type="EC" id="4.1.1.17"/>
    </reaction>
</comment>
<evidence type="ECO:0000256" key="4">
    <source>
        <dbReference type="ARBA" id="ARBA00023239"/>
    </source>
</evidence>
<dbReference type="Gene3D" id="2.40.37.10">
    <property type="entry name" value="Lyase, Ornithine Decarboxylase, Chain A, domain 1"/>
    <property type="match status" value="1"/>
</dbReference>
<feature type="domain" description="Orn/DAP/Arg decarboxylase 2 N-terminal" evidence="10">
    <location>
        <begin position="100"/>
        <end position="339"/>
    </location>
</feature>
<keyword evidence="4" id="KW-0456">Lyase</keyword>
<dbReference type="EC" id="4.1.1.17" evidence="6"/>